<dbReference type="RefSeq" id="WP_135817883.1">
    <property type="nucleotide sequence ID" value="NZ_SRPG01000115.1"/>
</dbReference>
<accession>A0A4Z1C2H6</accession>
<reference evidence="1 2" key="1">
    <citation type="submission" date="2019-03" db="EMBL/GenBank/DDBJ databases">
        <authorList>
            <person name="Li J."/>
        </authorList>
    </citation>
    <scope>NUCLEOTIDE SEQUENCE [LARGE SCALE GENOMIC DNA]</scope>
    <source>
        <strain evidence="1 2">3058</strain>
    </source>
</reference>
<organism evidence="1 2">
    <name type="scientific">Paracoccus liaowanqingii</name>
    <dbReference type="NCBI Taxonomy" id="2560053"/>
    <lineage>
        <taxon>Bacteria</taxon>
        <taxon>Pseudomonadati</taxon>
        <taxon>Pseudomonadota</taxon>
        <taxon>Alphaproteobacteria</taxon>
        <taxon>Rhodobacterales</taxon>
        <taxon>Paracoccaceae</taxon>
        <taxon>Paracoccus</taxon>
    </lineage>
</organism>
<evidence type="ECO:0000313" key="2">
    <source>
        <dbReference type="Proteomes" id="UP000297972"/>
    </source>
</evidence>
<sequence length="84" mass="9072">MSKLITVAKSDQNIGITMNTHGMLIAETNEQGEIVCVWQANHGNRPKPVKGAAACLSAFGSFGTYGAPREAIMLWLTHTVEQKT</sequence>
<keyword evidence="2" id="KW-1185">Reference proteome</keyword>
<dbReference type="AlphaFoldDB" id="A0A4Z1C2H6"/>
<name>A0A4Z1C2H6_9RHOB</name>
<dbReference type="Proteomes" id="UP000297972">
    <property type="component" value="Unassembled WGS sequence"/>
</dbReference>
<evidence type="ECO:0000313" key="1">
    <source>
        <dbReference type="EMBL" id="TGN58381.1"/>
    </source>
</evidence>
<comment type="caution">
    <text evidence="1">The sequence shown here is derived from an EMBL/GenBank/DDBJ whole genome shotgun (WGS) entry which is preliminary data.</text>
</comment>
<gene>
    <name evidence="1" type="ORF">E4L95_12410</name>
</gene>
<dbReference type="EMBL" id="SRPG01000115">
    <property type="protein sequence ID" value="TGN58381.1"/>
    <property type="molecule type" value="Genomic_DNA"/>
</dbReference>
<protein>
    <submittedName>
        <fullName evidence="1">Uncharacterized protein</fullName>
    </submittedName>
</protein>
<proteinExistence type="predicted"/>
<dbReference type="OrthoDB" id="7875429at2"/>